<dbReference type="AlphaFoldDB" id="A0A9D4T8P2"/>
<gene>
    <name evidence="1" type="ORF">HPB52_004141</name>
</gene>
<accession>A0A9D4T8P2</accession>
<keyword evidence="2" id="KW-1185">Reference proteome</keyword>
<name>A0A9D4T8P2_RHISA</name>
<reference evidence="1" key="1">
    <citation type="journal article" date="2020" name="Cell">
        <title>Large-Scale Comparative Analyses of Tick Genomes Elucidate Their Genetic Diversity and Vector Capacities.</title>
        <authorList>
            <consortium name="Tick Genome and Microbiome Consortium (TIGMIC)"/>
            <person name="Jia N."/>
            <person name="Wang J."/>
            <person name="Shi W."/>
            <person name="Du L."/>
            <person name="Sun Y."/>
            <person name="Zhan W."/>
            <person name="Jiang J.F."/>
            <person name="Wang Q."/>
            <person name="Zhang B."/>
            <person name="Ji P."/>
            <person name="Bell-Sakyi L."/>
            <person name="Cui X.M."/>
            <person name="Yuan T.T."/>
            <person name="Jiang B.G."/>
            <person name="Yang W.F."/>
            <person name="Lam T.T."/>
            <person name="Chang Q.C."/>
            <person name="Ding S.J."/>
            <person name="Wang X.J."/>
            <person name="Zhu J.G."/>
            <person name="Ruan X.D."/>
            <person name="Zhao L."/>
            <person name="Wei J.T."/>
            <person name="Ye R.Z."/>
            <person name="Que T.C."/>
            <person name="Du C.H."/>
            <person name="Zhou Y.H."/>
            <person name="Cheng J.X."/>
            <person name="Dai P.F."/>
            <person name="Guo W.B."/>
            <person name="Han X.H."/>
            <person name="Huang E.J."/>
            <person name="Li L.F."/>
            <person name="Wei W."/>
            <person name="Gao Y.C."/>
            <person name="Liu J.Z."/>
            <person name="Shao H.Z."/>
            <person name="Wang X."/>
            <person name="Wang C.C."/>
            <person name="Yang T.C."/>
            <person name="Huo Q.B."/>
            <person name="Li W."/>
            <person name="Chen H.Y."/>
            <person name="Chen S.E."/>
            <person name="Zhou L.G."/>
            <person name="Ni X.B."/>
            <person name="Tian J.H."/>
            <person name="Sheng Y."/>
            <person name="Liu T."/>
            <person name="Pan Y.S."/>
            <person name="Xia L.Y."/>
            <person name="Li J."/>
            <person name="Zhao F."/>
            <person name="Cao W.C."/>
        </authorList>
    </citation>
    <scope>NUCLEOTIDE SEQUENCE</scope>
    <source>
        <strain evidence="1">Rsan-2018</strain>
    </source>
</reference>
<proteinExistence type="predicted"/>
<protein>
    <submittedName>
        <fullName evidence="1">Uncharacterized protein</fullName>
    </submittedName>
</protein>
<evidence type="ECO:0000313" key="2">
    <source>
        <dbReference type="Proteomes" id="UP000821837"/>
    </source>
</evidence>
<sequence>MKLIHEWYGKKRNFSSLDGPAWREGKRPLERERLWRALRRLAAGVTDRLLLDAAEVLEVALELRELAPLGPRERLRPR</sequence>
<organism evidence="1 2">
    <name type="scientific">Rhipicephalus sanguineus</name>
    <name type="common">Brown dog tick</name>
    <name type="synonym">Ixodes sanguineus</name>
    <dbReference type="NCBI Taxonomy" id="34632"/>
    <lineage>
        <taxon>Eukaryota</taxon>
        <taxon>Metazoa</taxon>
        <taxon>Ecdysozoa</taxon>
        <taxon>Arthropoda</taxon>
        <taxon>Chelicerata</taxon>
        <taxon>Arachnida</taxon>
        <taxon>Acari</taxon>
        <taxon>Parasitiformes</taxon>
        <taxon>Ixodida</taxon>
        <taxon>Ixodoidea</taxon>
        <taxon>Ixodidae</taxon>
        <taxon>Rhipicephalinae</taxon>
        <taxon>Rhipicephalus</taxon>
        <taxon>Rhipicephalus</taxon>
    </lineage>
</organism>
<evidence type="ECO:0000313" key="1">
    <source>
        <dbReference type="EMBL" id="KAH7982337.1"/>
    </source>
</evidence>
<dbReference type="EMBL" id="JABSTV010001245">
    <property type="protein sequence ID" value="KAH7982337.1"/>
    <property type="molecule type" value="Genomic_DNA"/>
</dbReference>
<dbReference type="Proteomes" id="UP000821837">
    <property type="component" value="Chromosome 1"/>
</dbReference>
<reference evidence="1" key="2">
    <citation type="submission" date="2021-09" db="EMBL/GenBank/DDBJ databases">
        <authorList>
            <person name="Jia N."/>
            <person name="Wang J."/>
            <person name="Shi W."/>
            <person name="Du L."/>
            <person name="Sun Y."/>
            <person name="Zhan W."/>
            <person name="Jiang J."/>
            <person name="Wang Q."/>
            <person name="Zhang B."/>
            <person name="Ji P."/>
            <person name="Sakyi L.B."/>
            <person name="Cui X."/>
            <person name="Yuan T."/>
            <person name="Jiang B."/>
            <person name="Yang W."/>
            <person name="Lam T.T.-Y."/>
            <person name="Chang Q."/>
            <person name="Ding S."/>
            <person name="Wang X."/>
            <person name="Zhu J."/>
            <person name="Ruan X."/>
            <person name="Zhao L."/>
            <person name="Wei J."/>
            <person name="Que T."/>
            <person name="Du C."/>
            <person name="Cheng J."/>
            <person name="Dai P."/>
            <person name="Han X."/>
            <person name="Huang E."/>
            <person name="Gao Y."/>
            <person name="Liu J."/>
            <person name="Shao H."/>
            <person name="Ye R."/>
            <person name="Li L."/>
            <person name="Wei W."/>
            <person name="Wang X."/>
            <person name="Wang C."/>
            <person name="Huo Q."/>
            <person name="Li W."/>
            <person name="Guo W."/>
            <person name="Chen H."/>
            <person name="Chen S."/>
            <person name="Zhou L."/>
            <person name="Zhou L."/>
            <person name="Ni X."/>
            <person name="Tian J."/>
            <person name="Zhou Y."/>
            <person name="Sheng Y."/>
            <person name="Liu T."/>
            <person name="Pan Y."/>
            <person name="Xia L."/>
            <person name="Li J."/>
            <person name="Zhao F."/>
            <person name="Cao W."/>
        </authorList>
    </citation>
    <scope>NUCLEOTIDE SEQUENCE</scope>
    <source>
        <strain evidence="1">Rsan-2018</strain>
        <tissue evidence="1">Larvae</tissue>
    </source>
</reference>
<comment type="caution">
    <text evidence="1">The sequence shown here is derived from an EMBL/GenBank/DDBJ whole genome shotgun (WGS) entry which is preliminary data.</text>
</comment>